<dbReference type="EMBL" id="FTNV01000001">
    <property type="protein sequence ID" value="SIR91143.1"/>
    <property type="molecule type" value="Genomic_DNA"/>
</dbReference>
<dbReference type="Pfam" id="PF05258">
    <property type="entry name" value="DciA"/>
    <property type="match status" value="1"/>
</dbReference>
<dbReference type="STRING" id="573024.SAMN05216208_1634"/>
<dbReference type="InterPro" id="IPR007922">
    <property type="entry name" value="DciA-like"/>
</dbReference>
<organism evidence="1 2">
    <name type="scientific">Roseovarius nanhaiticus</name>
    <dbReference type="NCBI Taxonomy" id="573024"/>
    <lineage>
        <taxon>Bacteria</taxon>
        <taxon>Pseudomonadati</taxon>
        <taxon>Pseudomonadota</taxon>
        <taxon>Alphaproteobacteria</taxon>
        <taxon>Rhodobacterales</taxon>
        <taxon>Roseobacteraceae</taxon>
        <taxon>Roseovarius</taxon>
    </lineage>
</organism>
<keyword evidence="2" id="KW-1185">Reference proteome</keyword>
<name>A0A1N7ESQ1_9RHOB</name>
<gene>
    <name evidence="1" type="ORF">SAMN05421666_0501</name>
</gene>
<dbReference type="Proteomes" id="UP000186019">
    <property type="component" value="Unassembled WGS sequence"/>
</dbReference>
<dbReference type="RefSeq" id="WP_076530697.1">
    <property type="nucleotide sequence ID" value="NZ_FOAC01000001.1"/>
</dbReference>
<accession>A0A1N7ESQ1</accession>
<evidence type="ECO:0008006" key="3">
    <source>
        <dbReference type="Google" id="ProtNLM"/>
    </source>
</evidence>
<dbReference type="PIRSF" id="PIRSF032064">
    <property type="entry name" value="UCP032064"/>
    <property type="match status" value="1"/>
</dbReference>
<evidence type="ECO:0000313" key="2">
    <source>
        <dbReference type="Proteomes" id="UP000186019"/>
    </source>
</evidence>
<evidence type="ECO:0000313" key="1">
    <source>
        <dbReference type="EMBL" id="SIR91143.1"/>
    </source>
</evidence>
<dbReference type="AlphaFoldDB" id="A0A1N7ESQ1"/>
<dbReference type="OrthoDB" id="7160947at2"/>
<dbReference type="InterPro" id="IPR010593">
    <property type="entry name" value="DUF1159"/>
</dbReference>
<proteinExistence type="predicted"/>
<protein>
    <recommendedName>
        <fullName evidence="3">RNA-binding protein</fullName>
    </recommendedName>
</protein>
<sequence length="169" mass="18153">MPPRRPTTKGFARSSTLLQERIRKASESRGFAESRLLTQWTEIVGEDIAAIARPVKVGHGRGGMGATLTLLTTGAQAPMLEMQKEGLRARVNAVYGYNAISRITITQTAPTGFADGQVSFQHRAPKAAPRAHDPEAIEEARRLAAPVADAGLRAALEALAQNVLSKSKR</sequence>
<reference evidence="2" key="1">
    <citation type="submission" date="2017-01" db="EMBL/GenBank/DDBJ databases">
        <authorList>
            <person name="Varghese N."/>
            <person name="Submissions S."/>
        </authorList>
    </citation>
    <scope>NUCLEOTIDE SEQUENCE [LARGE SCALE GENOMIC DNA]</scope>
    <source>
        <strain evidence="2">DSM 29590</strain>
    </source>
</reference>